<dbReference type="InterPro" id="IPR047984">
    <property type="entry name" value="XylE-like"/>
</dbReference>
<sequence>MSSPQKASVGFVTLVSIVAAIGGLLFGYDTAVISGATPFMQVKFDLGPGMIGWAVSCLMVGAIIGAGFAGTLSDRFGRKKMLIAAAILFSIGSLGSALAASITEFVVARIIGGIGIGVSSTLVPLYIAEIAPTKHRGRLVSLNQLAVVIGISAIYFVNRMVVDTGSHTWDVNTGWRWMFGLGIVPGIIFMALLFTVPESPRWLEKQGKSEVAQHILQRVNGTEAAMAEIANIRHSLQTETGTIAHLFKPGFRIALLVGVIIAILQQVTGINAIMYYAPEIFKQTGAGTNSTMTETIIVGLVNLVFTLVSLWLIDKVGRKVLLLVGSAVMTVSLFIIGYAFHSGHTGTLVLILILLFVAAFAVSFGPIVWLIIAEIFPTRVRGRATAVASVALWAADYLVSQMFPILLNGAGAATTFWVFCLMSAFAFCFTLWVVPETKGKSLEQIEQSWSAANEPTLTS</sequence>
<feature type="transmembrane region" description="Helical" evidence="9">
    <location>
        <begin position="253"/>
        <end position="276"/>
    </location>
</feature>
<dbReference type="Gene3D" id="1.20.1250.20">
    <property type="entry name" value="MFS general substrate transporter like domains"/>
    <property type="match status" value="2"/>
</dbReference>
<feature type="transmembrane region" description="Helical" evidence="9">
    <location>
        <begin position="139"/>
        <end position="157"/>
    </location>
</feature>
<dbReference type="PROSITE" id="PS50850">
    <property type="entry name" value="MFS"/>
    <property type="match status" value="1"/>
</dbReference>
<evidence type="ECO:0000313" key="12">
    <source>
        <dbReference type="Proteomes" id="UP001579974"/>
    </source>
</evidence>
<feature type="transmembrane region" description="Helical" evidence="9">
    <location>
        <begin position="106"/>
        <end position="127"/>
    </location>
</feature>
<keyword evidence="6 9" id="KW-1133">Transmembrane helix</keyword>
<feature type="transmembrane region" description="Helical" evidence="9">
    <location>
        <begin position="384"/>
        <end position="403"/>
    </location>
</feature>
<name>A0ABV5ACA9_9BACL</name>
<dbReference type="PANTHER" id="PTHR48023:SF4">
    <property type="entry name" value="D-XYLOSE-PROTON SYMPORTER-LIKE 2"/>
    <property type="match status" value="1"/>
</dbReference>
<comment type="subcellular location">
    <subcellularLocation>
        <location evidence="1">Cell membrane</location>
        <topology evidence="1">Multi-pass membrane protein</topology>
    </subcellularLocation>
</comment>
<accession>A0ABV5ACA9</accession>
<evidence type="ECO:0000313" key="11">
    <source>
        <dbReference type="EMBL" id="MFB5189913.1"/>
    </source>
</evidence>
<dbReference type="PROSITE" id="PS00217">
    <property type="entry name" value="SUGAR_TRANSPORT_2"/>
    <property type="match status" value="1"/>
</dbReference>
<dbReference type="InterPro" id="IPR036259">
    <property type="entry name" value="MFS_trans_sf"/>
</dbReference>
<feature type="transmembrane region" description="Helical" evidence="9">
    <location>
        <begin position="177"/>
        <end position="196"/>
    </location>
</feature>
<organism evidence="11 12">
    <name type="scientific">Alicyclobacillus fastidiosus</name>
    <dbReference type="NCBI Taxonomy" id="392011"/>
    <lineage>
        <taxon>Bacteria</taxon>
        <taxon>Bacillati</taxon>
        <taxon>Bacillota</taxon>
        <taxon>Bacilli</taxon>
        <taxon>Bacillales</taxon>
        <taxon>Alicyclobacillaceae</taxon>
        <taxon>Alicyclobacillus</taxon>
    </lineage>
</organism>
<evidence type="ECO:0000256" key="7">
    <source>
        <dbReference type="ARBA" id="ARBA00023136"/>
    </source>
</evidence>
<comment type="caution">
    <text evidence="11">The sequence shown here is derived from an EMBL/GenBank/DDBJ whole genome shotgun (WGS) entry which is preliminary data.</text>
</comment>
<dbReference type="NCBIfam" id="TIGR00879">
    <property type="entry name" value="SP"/>
    <property type="match status" value="1"/>
</dbReference>
<dbReference type="CDD" id="cd17359">
    <property type="entry name" value="MFS_XylE_like"/>
    <property type="match status" value="1"/>
</dbReference>
<evidence type="ECO:0000256" key="5">
    <source>
        <dbReference type="ARBA" id="ARBA00022692"/>
    </source>
</evidence>
<dbReference type="InterPro" id="IPR050820">
    <property type="entry name" value="MFS_Sugar_Transporter"/>
</dbReference>
<dbReference type="InterPro" id="IPR005828">
    <property type="entry name" value="MFS_sugar_transport-like"/>
</dbReference>
<keyword evidence="3 8" id="KW-0813">Transport</keyword>
<dbReference type="PRINTS" id="PR00171">
    <property type="entry name" value="SUGRTRNSPORT"/>
</dbReference>
<feature type="transmembrane region" description="Helical" evidence="9">
    <location>
        <begin position="81"/>
        <end position="100"/>
    </location>
</feature>
<dbReference type="Pfam" id="PF00083">
    <property type="entry name" value="Sugar_tr"/>
    <property type="match status" value="1"/>
</dbReference>
<evidence type="ECO:0000256" key="4">
    <source>
        <dbReference type="ARBA" id="ARBA00022475"/>
    </source>
</evidence>
<evidence type="ECO:0000256" key="9">
    <source>
        <dbReference type="SAM" id="Phobius"/>
    </source>
</evidence>
<keyword evidence="12" id="KW-1185">Reference proteome</keyword>
<dbReference type="InterPro" id="IPR020846">
    <property type="entry name" value="MFS_dom"/>
</dbReference>
<reference evidence="11 12" key="1">
    <citation type="journal article" date="2024" name="Int. J. Mol. Sci.">
        <title>Exploration of Alicyclobacillus spp. Genome in Search of Antibiotic Resistance.</title>
        <authorList>
            <person name="Bucka-Kolendo J."/>
            <person name="Kiousi D.E."/>
            <person name="Dekowska A."/>
            <person name="Mikolajczuk-Szczyrba A."/>
            <person name="Karadedos D.M."/>
            <person name="Michael P."/>
            <person name="Galanis A."/>
            <person name="Sokolowska B."/>
        </authorList>
    </citation>
    <scope>NUCLEOTIDE SEQUENCE [LARGE SCALE GENOMIC DNA]</scope>
    <source>
        <strain evidence="11 12">KKP 3000</strain>
    </source>
</reference>
<dbReference type="InterPro" id="IPR003663">
    <property type="entry name" value="Sugar/inositol_transpt"/>
</dbReference>
<keyword evidence="7 9" id="KW-0472">Membrane</keyword>
<dbReference type="InterPro" id="IPR005829">
    <property type="entry name" value="Sugar_transporter_CS"/>
</dbReference>
<dbReference type="SUPFAM" id="SSF103473">
    <property type="entry name" value="MFS general substrate transporter"/>
    <property type="match status" value="1"/>
</dbReference>
<proteinExistence type="inferred from homology"/>
<dbReference type="RefSeq" id="WP_275476284.1">
    <property type="nucleotide sequence ID" value="NZ_CP162940.1"/>
</dbReference>
<keyword evidence="4" id="KW-1003">Cell membrane</keyword>
<feature type="transmembrane region" description="Helical" evidence="9">
    <location>
        <begin position="296"/>
        <end position="313"/>
    </location>
</feature>
<feature type="transmembrane region" description="Helical" evidence="9">
    <location>
        <begin position="347"/>
        <end position="372"/>
    </location>
</feature>
<dbReference type="PROSITE" id="PS00216">
    <property type="entry name" value="SUGAR_TRANSPORT_1"/>
    <property type="match status" value="2"/>
</dbReference>
<keyword evidence="5 9" id="KW-0812">Transmembrane</keyword>
<protein>
    <submittedName>
        <fullName evidence="11">Sugar porter family MFS transporter</fullName>
    </submittedName>
</protein>
<feature type="transmembrane region" description="Helical" evidence="9">
    <location>
        <begin position="7"/>
        <end position="28"/>
    </location>
</feature>
<gene>
    <name evidence="11" type="ORF">KKP3000_003304</name>
</gene>
<evidence type="ECO:0000256" key="8">
    <source>
        <dbReference type="RuleBase" id="RU003346"/>
    </source>
</evidence>
<feature type="transmembrane region" description="Helical" evidence="9">
    <location>
        <begin position="415"/>
        <end position="434"/>
    </location>
</feature>
<dbReference type="PANTHER" id="PTHR48023">
    <property type="entry name" value="D-XYLOSE-PROTON SYMPORTER-LIKE 2"/>
    <property type="match status" value="1"/>
</dbReference>
<evidence type="ECO:0000259" key="10">
    <source>
        <dbReference type="PROSITE" id="PS50850"/>
    </source>
</evidence>
<dbReference type="Proteomes" id="UP001579974">
    <property type="component" value="Unassembled WGS sequence"/>
</dbReference>
<feature type="transmembrane region" description="Helical" evidence="9">
    <location>
        <begin position="48"/>
        <end position="69"/>
    </location>
</feature>
<comment type="similarity">
    <text evidence="2 8">Belongs to the major facilitator superfamily. Sugar transporter (TC 2.A.1.1) family.</text>
</comment>
<dbReference type="EMBL" id="JBDXSU010000004">
    <property type="protein sequence ID" value="MFB5189913.1"/>
    <property type="molecule type" value="Genomic_DNA"/>
</dbReference>
<evidence type="ECO:0000256" key="2">
    <source>
        <dbReference type="ARBA" id="ARBA00010992"/>
    </source>
</evidence>
<feature type="domain" description="Major facilitator superfamily (MFS) profile" evidence="10">
    <location>
        <begin position="15"/>
        <end position="438"/>
    </location>
</feature>
<feature type="transmembrane region" description="Helical" evidence="9">
    <location>
        <begin position="320"/>
        <end position="341"/>
    </location>
</feature>
<evidence type="ECO:0000256" key="3">
    <source>
        <dbReference type="ARBA" id="ARBA00022448"/>
    </source>
</evidence>
<evidence type="ECO:0000256" key="1">
    <source>
        <dbReference type="ARBA" id="ARBA00004651"/>
    </source>
</evidence>
<evidence type="ECO:0000256" key="6">
    <source>
        <dbReference type="ARBA" id="ARBA00022989"/>
    </source>
</evidence>